<dbReference type="EMBL" id="LT629695">
    <property type="protein sequence ID" value="SDH88975.1"/>
    <property type="molecule type" value="Genomic_DNA"/>
</dbReference>
<feature type="transmembrane region" description="Helical" evidence="8">
    <location>
        <begin position="63"/>
        <end position="82"/>
    </location>
</feature>
<feature type="transmembrane region" description="Helical" evidence="8">
    <location>
        <begin position="145"/>
        <end position="163"/>
    </location>
</feature>
<dbReference type="STRING" id="399736.SAMN04489720_2744"/>
<keyword evidence="7 8" id="KW-0472">Membrane</keyword>
<dbReference type="Gene3D" id="1.20.1250.20">
    <property type="entry name" value="MFS general substrate transporter like domains"/>
    <property type="match status" value="1"/>
</dbReference>
<comment type="subcellular location">
    <subcellularLocation>
        <location evidence="1">Cell membrane</location>
        <topology evidence="1">Multi-pass membrane protein</topology>
    </subcellularLocation>
</comment>
<dbReference type="GO" id="GO:0005886">
    <property type="term" value="C:plasma membrane"/>
    <property type="evidence" value="ECO:0007669"/>
    <property type="project" value="UniProtKB-SubCell"/>
</dbReference>
<dbReference type="Pfam" id="PF07690">
    <property type="entry name" value="MFS_1"/>
    <property type="match status" value="1"/>
</dbReference>
<dbReference type="Gene3D" id="1.20.1720.10">
    <property type="entry name" value="Multidrug resistance protein D"/>
    <property type="match status" value="1"/>
</dbReference>
<feature type="transmembrane region" description="Helical" evidence="8">
    <location>
        <begin position="380"/>
        <end position="401"/>
    </location>
</feature>
<dbReference type="PROSITE" id="PS50850">
    <property type="entry name" value="MFS"/>
    <property type="match status" value="1"/>
</dbReference>
<dbReference type="Proteomes" id="UP000198822">
    <property type="component" value="Chromosome I"/>
</dbReference>
<evidence type="ECO:0000259" key="9">
    <source>
        <dbReference type="PROSITE" id="PS50850"/>
    </source>
</evidence>
<keyword evidence="4" id="KW-1003">Cell membrane</keyword>
<keyword evidence="3" id="KW-0813">Transport</keyword>
<dbReference type="InterPro" id="IPR011701">
    <property type="entry name" value="MFS"/>
</dbReference>
<feature type="transmembrane region" description="Helical" evidence="8">
    <location>
        <begin position="175"/>
        <end position="194"/>
    </location>
</feature>
<dbReference type="RefSeq" id="WP_092505877.1">
    <property type="nucleotide sequence ID" value="NZ_LT629695.1"/>
</dbReference>
<feature type="domain" description="Major facilitator superfamily (MFS) profile" evidence="9">
    <location>
        <begin position="25"/>
        <end position="480"/>
    </location>
</feature>
<reference evidence="11" key="1">
    <citation type="submission" date="2016-10" db="EMBL/GenBank/DDBJ databases">
        <authorList>
            <person name="Varghese N."/>
            <person name="Submissions S."/>
        </authorList>
    </citation>
    <scope>NUCLEOTIDE SEQUENCE [LARGE SCALE GENOMIC DNA]</scope>
    <source>
        <strain evidence="11">DSM 22002</strain>
    </source>
</reference>
<dbReference type="PRINTS" id="PR01036">
    <property type="entry name" value="TCRTETB"/>
</dbReference>
<dbReference type="InterPro" id="IPR020846">
    <property type="entry name" value="MFS_dom"/>
</dbReference>
<evidence type="ECO:0000256" key="8">
    <source>
        <dbReference type="SAM" id="Phobius"/>
    </source>
</evidence>
<protein>
    <submittedName>
        <fullName evidence="10">MFS transporter, DHA2 family, lincomycin resistance protein</fullName>
    </submittedName>
</protein>
<feature type="transmembrane region" description="Helical" evidence="8">
    <location>
        <begin position="280"/>
        <end position="303"/>
    </location>
</feature>
<feature type="transmembrane region" description="Helical" evidence="8">
    <location>
        <begin position="347"/>
        <end position="368"/>
    </location>
</feature>
<feature type="transmembrane region" description="Helical" evidence="8">
    <location>
        <begin position="120"/>
        <end position="138"/>
    </location>
</feature>
<gene>
    <name evidence="10" type="ORF">SAMN04489720_2744</name>
</gene>
<sequence length="495" mass="52460">MASTDAPVTGSQPTQARLDPRDKVTITVLLLSAFVVILNETAMNVALDAIIDDLGITERLAQWLTTGFLLTMAVVIPITGWLQQRLTTRQTYALAMGLFVLGTMVAASSFGFWMLLAGRVVQAAGTAIVFPLMMKTVMDLVLPGLRGLVMGNVSMVIACAPALGPTLSGVILQHLHWRFVFIVVLPIAIGFAVVGLSRLRDVNEVRAARLDWPSVPLAALGFGGAVYALALIGDGEAPAWELPLAAVVGVAALVAFVLRQRMLQRTDEALLDLRTFRYPLFTRALLVMAIAMMAMFGAIIALPLVLQRALGFDPLLVGLMTLPGALLMGLLGPIVGRIYDRRGPRILLVPGSVVVLAALGGFALLLSVDMPLWMVPALHITMSLGFAATFPVLFTVSLGAVPRRLYGYGSAMVSTLQQVAGAAGTALFVTVLASQSTALQATGMPFDESFVAGARMAFLGAAALWVVGIVLAMTVRRPDDVVADLDHPAEEPVRA</sequence>
<dbReference type="GO" id="GO:0022857">
    <property type="term" value="F:transmembrane transporter activity"/>
    <property type="evidence" value="ECO:0007669"/>
    <property type="project" value="InterPro"/>
</dbReference>
<dbReference type="PANTHER" id="PTHR42718:SF9">
    <property type="entry name" value="MAJOR FACILITATOR SUPERFAMILY MULTIDRUG TRANSPORTER MFSC"/>
    <property type="match status" value="1"/>
</dbReference>
<keyword evidence="5 8" id="KW-0812">Transmembrane</keyword>
<evidence type="ECO:0000256" key="6">
    <source>
        <dbReference type="ARBA" id="ARBA00022989"/>
    </source>
</evidence>
<evidence type="ECO:0000256" key="3">
    <source>
        <dbReference type="ARBA" id="ARBA00022448"/>
    </source>
</evidence>
<feature type="transmembrane region" description="Helical" evidence="8">
    <location>
        <begin position="24"/>
        <end position="43"/>
    </location>
</feature>
<keyword evidence="11" id="KW-1185">Reference proteome</keyword>
<feature type="transmembrane region" description="Helical" evidence="8">
    <location>
        <begin position="94"/>
        <end position="114"/>
    </location>
</feature>
<evidence type="ECO:0000313" key="11">
    <source>
        <dbReference type="Proteomes" id="UP000198822"/>
    </source>
</evidence>
<evidence type="ECO:0000256" key="2">
    <source>
        <dbReference type="ARBA" id="ARBA00008537"/>
    </source>
</evidence>
<organism evidence="10 11">
    <name type="scientific">Agrococcus jejuensis</name>
    <dbReference type="NCBI Taxonomy" id="399736"/>
    <lineage>
        <taxon>Bacteria</taxon>
        <taxon>Bacillati</taxon>
        <taxon>Actinomycetota</taxon>
        <taxon>Actinomycetes</taxon>
        <taxon>Micrococcales</taxon>
        <taxon>Microbacteriaceae</taxon>
        <taxon>Agrococcus</taxon>
    </lineage>
</organism>
<dbReference type="OrthoDB" id="9812221at2"/>
<dbReference type="PANTHER" id="PTHR42718">
    <property type="entry name" value="MAJOR FACILITATOR SUPERFAMILY MULTIDRUG TRANSPORTER MFSC"/>
    <property type="match status" value="1"/>
</dbReference>
<feature type="transmembrane region" description="Helical" evidence="8">
    <location>
        <begin position="315"/>
        <end position="335"/>
    </location>
</feature>
<evidence type="ECO:0000313" key="10">
    <source>
        <dbReference type="EMBL" id="SDH88975.1"/>
    </source>
</evidence>
<evidence type="ECO:0000256" key="5">
    <source>
        <dbReference type="ARBA" id="ARBA00022692"/>
    </source>
</evidence>
<feature type="transmembrane region" description="Helical" evidence="8">
    <location>
        <begin position="239"/>
        <end position="259"/>
    </location>
</feature>
<accession>A0A1G8G3N0</accession>
<name>A0A1G8G3N0_9MICO</name>
<dbReference type="SUPFAM" id="SSF103473">
    <property type="entry name" value="MFS general substrate transporter"/>
    <property type="match status" value="1"/>
</dbReference>
<evidence type="ECO:0000256" key="1">
    <source>
        <dbReference type="ARBA" id="ARBA00004651"/>
    </source>
</evidence>
<feature type="transmembrane region" description="Helical" evidence="8">
    <location>
        <begin position="453"/>
        <end position="475"/>
    </location>
</feature>
<dbReference type="AlphaFoldDB" id="A0A1G8G3N0"/>
<comment type="similarity">
    <text evidence="2">Belongs to the major facilitator superfamily. EmrB family.</text>
</comment>
<evidence type="ECO:0000256" key="4">
    <source>
        <dbReference type="ARBA" id="ARBA00022475"/>
    </source>
</evidence>
<keyword evidence="6 8" id="KW-1133">Transmembrane helix</keyword>
<dbReference type="InterPro" id="IPR004638">
    <property type="entry name" value="EmrB-like"/>
</dbReference>
<dbReference type="InterPro" id="IPR036259">
    <property type="entry name" value="MFS_trans_sf"/>
</dbReference>
<dbReference type="NCBIfam" id="TIGR00711">
    <property type="entry name" value="efflux_EmrB"/>
    <property type="match status" value="1"/>
</dbReference>
<proteinExistence type="inferred from homology"/>
<feature type="transmembrane region" description="Helical" evidence="8">
    <location>
        <begin position="215"/>
        <end position="233"/>
    </location>
</feature>
<feature type="transmembrane region" description="Helical" evidence="8">
    <location>
        <begin position="413"/>
        <end position="433"/>
    </location>
</feature>
<evidence type="ECO:0000256" key="7">
    <source>
        <dbReference type="ARBA" id="ARBA00023136"/>
    </source>
</evidence>